<reference evidence="5" key="2">
    <citation type="submission" date="2016-04" db="EMBL/GenBank/DDBJ databases">
        <title>Complete Genome and Plasmid Sequences for Rhodococcus fascians D188 and Draft Sequences for Rhodococcus spp. Isolates PBTS 1 and PBTS 2.</title>
        <authorList>
            <person name="Stamer R."/>
            <person name="Vereecke D."/>
            <person name="Zhang Y."/>
            <person name="Schilkey F."/>
            <person name="Devitt N."/>
            <person name="Randall J."/>
        </authorList>
    </citation>
    <scope>NUCLEOTIDE SEQUENCE [LARGE SCALE GENOMIC DNA]</scope>
    <source>
        <strain evidence="5">PBTS2</strain>
    </source>
</reference>
<protein>
    <submittedName>
        <fullName evidence="4">NADH pyrophosphatase</fullName>
        <ecNumber evidence="4">3.6.1.22</ecNumber>
    </submittedName>
</protein>
<dbReference type="PANTHER" id="PTHR43046:SF16">
    <property type="entry name" value="ADP-RIBOSE PYROPHOSPHATASE YJHB-RELATED"/>
    <property type="match status" value="1"/>
</dbReference>
<dbReference type="InterPro" id="IPR015797">
    <property type="entry name" value="NUDIX_hydrolase-like_dom_sf"/>
</dbReference>
<evidence type="ECO:0000256" key="1">
    <source>
        <dbReference type="ARBA" id="ARBA00001946"/>
    </source>
</evidence>
<dbReference type="PATRIC" id="fig|1653479.3.peg.3543"/>
<gene>
    <name evidence="4" type="primary">nudC_3</name>
    <name evidence="4" type="ORF">A3Q41_03493</name>
</gene>
<dbReference type="EMBL" id="CP015220">
    <property type="protein sequence ID" value="AMY24781.1"/>
    <property type="molecule type" value="Genomic_DNA"/>
</dbReference>
<organism evidence="4 5">
    <name type="scientific">Rhodococcoides fascians</name>
    <name type="common">Rhodococcus fascians</name>
    <dbReference type="NCBI Taxonomy" id="1828"/>
    <lineage>
        <taxon>Bacteria</taxon>
        <taxon>Bacillati</taxon>
        <taxon>Actinomycetota</taxon>
        <taxon>Actinomycetes</taxon>
        <taxon>Mycobacteriales</taxon>
        <taxon>Nocardiaceae</taxon>
        <taxon>Rhodococcoides</taxon>
    </lineage>
</organism>
<sequence length="157" mass="17097">MPIPDFVQALRSVVGTSPLWLSGVSAVVLDDHRRVLLTLRADNNTWAVVSGILEPGEEPAPAALREIGEETGVDATIVRLTSVDVTEPITYPNGDVAQYLDITFLARYTGGTPHVADDENLDVAWFELDGLPENLTATSRLRIGKAISDDPSAWFRR</sequence>
<evidence type="ECO:0000313" key="4">
    <source>
        <dbReference type="EMBL" id="AMY24781.1"/>
    </source>
</evidence>
<feature type="domain" description="Nudix hydrolase" evidence="3">
    <location>
        <begin position="19"/>
        <end position="149"/>
    </location>
</feature>
<dbReference type="OrthoDB" id="9814308at2"/>
<dbReference type="PROSITE" id="PS51462">
    <property type="entry name" value="NUDIX"/>
    <property type="match status" value="1"/>
</dbReference>
<dbReference type="CDD" id="cd18879">
    <property type="entry name" value="NUDIX_Hydrolase"/>
    <property type="match status" value="1"/>
</dbReference>
<keyword evidence="5" id="KW-1185">Reference proteome</keyword>
<dbReference type="PROSITE" id="PS00893">
    <property type="entry name" value="NUDIX_BOX"/>
    <property type="match status" value="1"/>
</dbReference>
<evidence type="ECO:0000259" key="3">
    <source>
        <dbReference type="PROSITE" id="PS51462"/>
    </source>
</evidence>
<dbReference type="AlphaFoldDB" id="A0A143QP83"/>
<evidence type="ECO:0000256" key="2">
    <source>
        <dbReference type="ARBA" id="ARBA00022801"/>
    </source>
</evidence>
<dbReference type="Pfam" id="PF00293">
    <property type="entry name" value="NUDIX"/>
    <property type="match status" value="1"/>
</dbReference>
<accession>A0A143QP83</accession>
<comment type="cofactor">
    <cofactor evidence="1">
        <name>Mg(2+)</name>
        <dbReference type="ChEBI" id="CHEBI:18420"/>
    </cofactor>
</comment>
<dbReference type="PANTHER" id="PTHR43046">
    <property type="entry name" value="GDP-MANNOSE MANNOSYL HYDROLASE"/>
    <property type="match status" value="1"/>
</dbReference>
<dbReference type="KEGG" id="rhs:A3Q41_03493"/>
<reference evidence="4 5" key="1">
    <citation type="journal article" date="2016" name="Genome Announc.">
        <title>Complete Genome and Plasmid Sequences for Rhodococcus fascians D188 and Draft Sequences for Rhodococcus Isolates PBTS 1 and PBTS 2.</title>
        <authorList>
            <person name="Stamler R.A."/>
            <person name="Vereecke D."/>
            <person name="Zhang Y."/>
            <person name="Schilkey F."/>
            <person name="Devitt N."/>
            <person name="Randall J.J."/>
        </authorList>
    </citation>
    <scope>NUCLEOTIDE SEQUENCE [LARGE SCALE GENOMIC DNA]</scope>
    <source>
        <strain evidence="4 5">PBTS2</strain>
    </source>
</reference>
<dbReference type="EC" id="3.6.1.22" evidence="4"/>
<dbReference type="GO" id="GO:0016787">
    <property type="term" value="F:hydrolase activity"/>
    <property type="evidence" value="ECO:0007669"/>
    <property type="project" value="UniProtKB-KW"/>
</dbReference>
<dbReference type="InterPro" id="IPR000086">
    <property type="entry name" value="NUDIX_hydrolase_dom"/>
</dbReference>
<proteinExistence type="predicted"/>
<keyword evidence="2 4" id="KW-0378">Hydrolase</keyword>
<evidence type="ECO:0000313" key="5">
    <source>
        <dbReference type="Proteomes" id="UP000076038"/>
    </source>
</evidence>
<name>A0A143QP83_RHOFA</name>
<dbReference type="Proteomes" id="UP000076038">
    <property type="component" value="Chromosome"/>
</dbReference>
<dbReference type="Gene3D" id="3.90.79.10">
    <property type="entry name" value="Nucleoside Triphosphate Pyrophosphohydrolase"/>
    <property type="match status" value="1"/>
</dbReference>
<dbReference type="RefSeq" id="WP_048320188.1">
    <property type="nucleotide sequence ID" value="NZ_CP015220.1"/>
</dbReference>
<dbReference type="InterPro" id="IPR020084">
    <property type="entry name" value="NUDIX_hydrolase_CS"/>
</dbReference>
<dbReference type="SUPFAM" id="SSF55811">
    <property type="entry name" value="Nudix"/>
    <property type="match status" value="1"/>
</dbReference>